<feature type="transmembrane region" description="Helical" evidence="3">
    <location>
        <begin position="392"/>
        <end position="415"/>
    </location>
</feature>
<proteinExistence type="inferred from homology"/>
<feature type="transmembrane region" description="Helical" evidence="3">
    <location>
        <begin position="119"/>
        <end position="143"/>
    </location>
</feature>
<keyword evidence="3" id="KW-1133">Transmembrane helix</keyword>
<dbReference type="OrthoDB" id="197206at2759"/>
<dbReference type="Gene3D" id="1.20.1250.20">
    <property type="entry name" value="MFS general substrate transporter like domains"/>
    <property type="match status" value="2"/>
</dbReference>
<comment type="similarity">
    <text evidence="1">Belongs to the major facilitator superfamily.</text>
</comment>
<evidence type="ECO:0000313" key="5">
    <source>
        <dbReference type="Proteomes" id="UP000193920"/>
    </source>
</evidence>
<dbReference type="PANTHER" id="PTHR11328:SF24">
    <property type="entry name" value="MAJOR FACILITATOR SUPERFAMILY (MFS) PROFILE DOMAIN-CONTAINING PROTEIN"/>
    <property type="match status" value="1"/>
</dbReference>
<feature type="transmembrane region" description="Helical" evidence="3">
    <location>
        <begin position="337"/>
        <end position="358"/>
    </location>
</feature>
<keyword evidence="3" id="KW-0472">Membrane</keyword>
<evidence type="ECO:0008006" key="6">
    <source>
        <dbReference type="Google" id="ProtNLM"/>
    </source>
</evidence>
<dbReference type="STRING" id="1754190.A0A1Y1ZSX1"/>
<dbReference type="AlphaFoldDB" id="A0A1Y1ZSX1"/>
<feature type="transmembrane region" description="Helical" evidence="3">
    <location>
        <begin position="192"/>
        <end position="210"/>
    </location>
</feature>
<organism evidence="4 5">
    <name type="scientific">Neocallimastix californiae</name>
    <dbReference type="NCBI Taxonomy" id="1754190"/>
    <lineage>
        <taxon>Eukaryota</taxon>
        <taxon>Fungi</taxon>
        <taxon>Fungi incertae sedis</taxon>
        <taxon>Chytridiomycota</taxon>
        <taxon>Chytridiomycota incertae sedis</taxon>
        <taxon>Neocallimastigomycetes</taxon>
        <taxon>Neocallimastigales</taxon>
        <taxon>Neocallimastigaceae</taxon>
        <taxon>Neocallimastix</taxon>
    </lineage>
</organism>
<feature type="transmembrane region" description="Helical" evidence="3">
    <location>
        <begin position="94"/>
        <end position="112"/>
    </location>
</feature>
<feature type="compositionally biased region" description="Basic and acidic residues" evidence="2">
    <location>
        <begin position="483"/>
        <end position="506"/>
    </location>
</feature>
<feature type="transmembrane region" description="Helical" evidence="3">
    <location>
        <begin position="163"/>
        <end position="185"/>
    </location>
</feature>
<reference evidence="4 5" key="1">
    <citation type="submission" date="2016-08" db="EMBL/GenBank/DDBJ databases">
        <title>A Parts List for Fungal Cellulosomes Revealed by Comparative Genomics.</title>
        <authorList>
            <consortium name="DOE Joint Genome Institute"/>
            <person name="Haitjema C.H."/>
            <person name="Gilmore S.P."/>
            <person name="Henske J.K."/>
            <person name="Solomon K.V."/>
            <person name="De Groot R."/>
            <person name="Kuo A."/>
            <person name="Mondo S.J."/>
            <person name="Salamov A.A."/>
            <person name="Labutti K."/>
            <person name="Zhao Z."/>
            <person name="Chiniquy J."/>
            <person name="Barry K."/>
            <person name="Brewer H.M."/>
            <person name="Purvine S.O."/>
            <person name="Wright A.T."/>
            <person name="Boxma B."/>
            <person name="Van Alen T."/>
            <person name="Hackstein J.H."/>
            <person name="Baker S.E."/>
            <person name="Grigoriev I.V."/>
            <person name="O'Malley M.A."/>
        </authorList>
    </citation>
    <scope>NUCLEOTIDE SEQUENCE [LARGE SCALE GENOMIC DNA]</scope>
    <source>
        <strain evidence="4 5">G1</strain>
    </source>
</reference>
<dbReference type="Proteomes" id="UP000193920">
    <property type="component" value="Unassembled WGS sequence"/>
</dbReference>
<evidence type="ECO:0000256" key="1">
    <source>
        <dbReference type="ARBA" id="ARBA00008335"/>
    </source>
</evidence>
<dbReference type="SUPFAM" id="SSF103473">
    <property type="entry name" value="MFS general substrate transporter"/>
    <property type="match status" value="2"/>
</dbReference>
<dbReference type="Pfam" id="PF13347">
    <property type="entry name" value="MFS_2"/>
    <property type="match status" value="3"/>
</dbReference>
<feature type="transmembrane region" description="Helical" evidence="3">
    <location>
        <begin position="222"/>
        <end position="241"/>
    </location>
</feature>
<dbReference type="GO" id="GO:0005886">
    <property type="term" value="C:plasma membrane"/>
    <property type="evidence" value="ECO:0007669"/>
    <property type="project" value="TreeGrafter"/>
</dbReference>
<evidence type="ECO:0000313" key="4">
    <source>
        <dbReference type="EMBL" id="ORY13324.1"/>
    </source>
</evidence>
<feature type="region of interest" description="Disordered" evidence="2">
    <location>
        <begin position="475"/>
        <end position="506"/>
    </location>
</feature>
<keyword evidence="5" id="KW-1185">Reference proteome</keyword>
<evidence type="ECO:0000256" key="2">
    <source>
        <dbReference type="SAM" id="MobiDB-lite"/>
    </source>
</evidence>
<dbReference type="PANTHER" id="PTHR11328">
    <property type="entry name" value="MAJOR FACILITATOR SUPERFAMILY DOMAIN-CONTAINING PROTEIN"/>
    <property type="match status" value="1"/>
</dbReference>
<dbReference type="EMBL" id="MCOG01000362">
    <property type="protein sequence ID" value="ORY13324.1"/>
    <property type="molecule type" value="Genomic_DNA"/>
</dbReference>
<sequence>MEENKEQRGFYKLSWLQRIGYASGDLAQNFIYQTISQYILIFYTDVYLLGGDPSKTAGLASTMLFVVRFIDLIWDPIVGALVDKKNPRWGKYRSYLIFGGLPLSIFSILCFYDGFKPSILYAYITYIGLSMLYTLVNVPYGALNSSLTRDTDEVTILTTTRMFFANIGGFCVGAGVPIIVALFAGKKVPYELVFFQGIGSLPSFIFLPLIPVIKSKVGKKNMFYLFITIAIFGMAMLYVVSRYDINKYIVLIYIAQFIKGTGLTVAGGYAWVLVPEVISYGEYKTGRRISGIVNSLTGIFYRAGVVIGGLVPGKVLDWTNYKAPDEEETNLPNDSRAWFWTIFIYSVVGFFLLVFCFIESKERVVMKDKEEKNVKFSDLWVEFIRNRPLRVVALYFITSFTLGNINSASGAYLMNNLEAQSSSAQEGIRWLVSVIPAALLILEMIIISRYELTDEKIDEINMAIENNEHIKPESDITEIEVEDPNKIEKEKEKDINTEKNKKEKDISDIEANDDDTIDVKVDK</sequence>
<comment type="caution">
    <text evidence="4">The sequence shown here is derived from an EMBL/GenBank/DDBJ whole genome shotgun (WGS) entry which is preliminary data.</text>
</comment>
<accession>A0A1Y1ZSX1</accession>
<gene>
    <name evidence="4" type="ORF">LY90DRAFT_708660</name>
</gene>
<dbReference type="InterPro" id="IPR036259">
    <property type="entry name" value="MFS_trans_sf"/>
</dbReference>
<dbReference type="GO" id="GO:0008643">
    <property type="term" value="P:carbohydrate transport"/>
    <property type="evidence" value="ECO:0007669"/>
    <property type="project" value="InterPro"/>
</dbReference>
<evidence type="ECO:0000256" key="3">
    <source>
        <dbReference type="SAM" id="Phobius"/>
    </source>
</evidence>
<feature type="transmembrane region" description="Helical" evidence="3">
    <location>
        <begin position="248"/>
        <end position="272"/>
    </location>
</feature>
<protein>
    <recommendedName>
        <fullName evidence="6">Sugar/Na+ simporter</fullName>
    </recommendedName>
</protein>
<keyword evidence="3" id="KW-0812">Transmembrane</keyword>
<feature type="transmembrane region" description="Helical" evidence="3">
    <location>
        <begin position="427"/>
        <end position="447"/>
    </location>
</feature>
<dbReference type="GO" id="GO:0015293">
    <property type="term" value="F:symporter activity"/>
    <property type="evidence" value="ECO:0007669"/>
    <property type="project" value="InterPro"/>
</dbReference>
<dbReference type="InterPro" id="IPR039672">
    <property type="entry name" value="MFS_2"/>
</dbReference>
<name>A0A1Y1ZSX1_9FUNG</name>